<dbReference type="PROSITE" id="PS51257">
    <property type="entry name" value="PROKAR_LIPOPROTEIN"/>
    <property type="match status" value="1"/>
</dbReference>
<protein>
    <recommendedName>
        <fullName evidence="1">Peptidase M15A C-terminal domain-containing protein</fullName>
    </recommendedName>
</protein>
<dbReference type="Pfam" id="PF08291">
    <property type="entry name" value="Peptidase_M15_3"/>
    <property type="match status" value="1"/>
</dbReference>
<feature type="domain" description="Peptidase M15A C-terminal" evidence="1">
    <location>
        <begin position="125"/>
        <end position="197"/>
    </location>
</feature>
<reference evidence="2 3" key="2">
    <citation type="journal article" date="2011" name="Mol. Biol. Evol.">
        <title>Unity in variety--the pan-genome of the Chlamydiae.</title>
        <authorList>
            <person name="Collingro A."/>
            <person name="Tischler P."/>
            <person name="Weinmaier T."/>
            <person name="Penz T."/>
            <person name="Heinz E."/>
            <person name="Brunham R.C."/>
            <person name="Read T.D."/>
            <person name="Bavoil P.M."/>
            <person name="Sachse K."/>
            <person name="Kahane S."/>
            <person name="Friedman M.G."/>
            <person name="Rattei T."/>
            <person name="Myers G.S."/>
            <person name="Horn M."/>
        </authorList>
    </citation>
    <scope>NUCLEOTIDE SEQUENCE [LARGE SCALE GENOMIC DNA]</scope>
    <source>
        <strain evidence="3">ATCC VR-1471 / Z</strain>
    </source>
</reference>
<dbReference type="KEGG" id="sng:SNE_A18940"/>
<dbReference type="InterPro" id="IPR009045">
    <property type="entry name" value="Zn_M74/Hedgehog-like"/>
</dbReference>
<accession>F8L3C6</accession>
<dbReference type="eggNOG" id="COG3108">
    <property type="taxonomic scope" value="Bacteria"/>
</dbReference>
<gene>
    <name evidence="2" type="ordered locus">SNE_A18940</name>
</gene>
<dbReference type="STRING" id="331113.SNE_A18940"/>
<evidence type="ECO:0000313" key="2">
    <source>
        <dbReference type="EMBL" id="CCB89771.1"/>
    </source>
</evidence>
<organism evidence="2 3">
    <name type="scientific">Simkania negevensis (strain ATCC VR-1471 / DSM 27360 / Z)</name>
    <dbReference type="NCBI Taxonomy" id="331113"/>
    <lineage>
        <taxon>Bacteria</taxon>
        <taxon>Pseudomonadati</taxon>
        <taxon>Chlamydiota</taxon>
        <taxon>Chlamydiia</taxon>
        <taxon>Parachlamydiales</taxon>
        <taxon>Simkaniaceae</taxon>
        <taxon>Simkania</taxon>
    </lineage>
</organism>
<name>F8L3C6_SIMNZ</name>
<proteinExistence type="predicted"/>
<dbReference type="Gene3D" id="3.30.1380.10">
    <property type="match status" value="1"/>
</dbReference>
<dbReference type="HOGENOM" id="CLU_993760_0_0_0"/>
<dbReference type="SUPFAM" id="SSF55166">
    <property type="entry name" value="Hedgehog/DD-peptidase"/>
    <property type="match status" value="1"/>
</dbReference>
<dbReference type="InterPro" id="IPR013230">
    <property type="entry name" value="Peptidase_M15A_C"/>
</dbReference>
<dbReference type="AlphaFoldDB" id="F8L3C6"/>
<dbReference type="OrthoDB" id="5242612at2"/>
<keyword evidence="3" id="KW-1185">Reference proteome</keyword>
<dbReference type="RefSeq" id="WP_013944237.1">
    <property type="nucleotide sequence ID" value="NC_015713.1"/>
</dbReference>
<evidence type="ECO:0000313" key="3">
    <source>
        <dbReference type="Proteomes" id="UP000000496"/>
    </source>
</evidence>
<sequence length="269" mass="31353">MRFYNYLIISLLALFLGGCSGLEKSESQKQRQVNLVVEPIQRKENDAFFVIQDPQPVKNKEIYPWQQKYIGQLPRITKEFFRCNGNPLNPIIKVESEASQVTYQMDCGGMERHSLPVRQGEEFIYPILIDLLNAIQEKTGKRVMITSGHRCPTHNSYVDPSQKNRVSKHLMGAEVDFYVKGLEYDPRSVVAVLEEFYRDDTDFQSLKKNGNVWSNKEIIVTCHLATDRRNGDNKHPYPYITLELLYDRHSRKPVHFSWHLGYNAFHRNG</sequence>
<evidence type="ECO:0000259" key="1">
    <source>
        <dbReference type="Pfam" id="PF08291"/>
    </source>
</evidence>
<dbReference type="Proteomes" id="UP000000496">
    <property type="component" value="Chromosome gsn.131"/>
</dbReference>
<dbReference type="EMBL" id="FR872582">
    <property type="protein sequence ID" value="CCB89771.1"/>
    <property type="molecule type" value="Genomic_DNA"/>
</dbReference>
<reference key="1">
    <citation type="journal article" date="2011" name="Mol. Biol. Evol.">
        <title>Unity in variety -- the pan-genome of the Chlamydiae.</title>
        <authorList>
            <person name="Collingro A."/>
            <person name="Tischler P."/>
            <person name="Weinmaier T."/>
            <person name="Penz T."/>
            <person name="Heinz E."/>
            <person name="Brunham R.C."/>
            <person name="Read T.D."/>
            <person name="Bavoil P.M."/>
            <person name="Sachse K."/>
            <person name="Kahane S."/>
            <person name="Friedman M.G."/>
            <person name="Rattei T."/>
            <person name="Myers G.S.A."/>
            <person name="Horn M."/>
        </authorList>
    </citation>
    <scope>NUCLEOTIDE SEQUENCE</scope>
    <source>
        <strain>Z</strain>
    </source>
</reference>